<reference evidence="1 2" key="2">
    <citation type="submission" date="2018-11" db="EMBL/GenBank/DDBJ databases">
        <authorList>
            <consortium name="Pathogen Informatics"/>
        </authorList>
    </citation>
    <scope>NUCLEOTIDE SEQUENCE [LARGE SCALE GENOMIC DNA]</scope>
</reference>
<dbReference type="AlphaFoldDB" id="A0A0N5CR10"/>
<reference evidence="3" key="1">
    <citation type="submission" date="2017-02" db="UniProtKB">
        <authorList>
            <consortium name="WormBaseParasite"/>
        </authorList>
    </citation>
    <scope>IDENTIFICATION</scope>
</reference>
<evidence type="ECO:0000313" key="1">
    <source>
        <dbReference type="EMBL" id="VDM98746.1"/>
    </source>
</evidence>
<gene>
    <name evidence="1" type="ORF">TCLT_LOCUS2661</name>
</gene>
<dbReference type="Proteomes" id="UP000276776">
    <property type="component" value="Unassembled WGS sequence"/>
</dbReference>
<evidence type="ECO:0000313" key="2">
    <source>
        <dbReference type="Proteomes" id="UP000276776"/>
    </source>
</evidence>
<protein>
    <submittedName>
        <fullName evidence="3">SRCR domain-containing protein</fullName>
    </submittedName>
</protein>
<sequence length="44" mass="5446">MKMDIRVHWRALTRTVLLQVSIRWHMQHWRMECGARKRSSVKLI</sequence>
<organism evidence="3">
    <name type="scientific">Thelazia callipaeda</name>
    <name type="common">Oriental eyeworm</name>
    <name type="synonym">Parasitic nematode</name>
    <dbReference type="NCBI Taxonomy" id="103827"/>
    <lineage>
        <taxon>Eukaryota</taxon>
        <taxon>Metazoa</taxon>
        <taxon>Ecdysozoa</taxon>
        <taxon>Nematoda</taxon>
        <taxon>Chromadorea</taxon>
        <taxon>Rhabditida</taxon>
        <taxon>Spirurina</taxon>
        <taxon>Spiruromorpha</taxon>
        <taxon>Thelazioidea</taxon>
        <taxon>Thelaziidae</taxon>
        <taxon>Thelazia</taxon>
    </lineage>
</organism>
<dbReference type="WBParaSite" id="TCLT_0000266001-mRNA-1">
    <property type="protein sequence ID" value="TCLT_0000266001-mRNA-1"/>
    <property type="gene ID" value="TCLT_0000266001"/>
</dbReference>
<name>A0A0N5CR10_THECL</name>
<keyword evidence="2" id="KW-1185">Reference proteome</keyword>
<proteinExistence type="predicted"/>
<evidence type="ECO:0000313" key="3">
    <source>
        <dbReference type="WBParaSite" id="TCLT_0000266001-mRNA-1"/>
    </source>
</evidence>
<dbReference type="EMBL" id="UYYF01000615">
    <property type="protein sequence ID" value="VDM98746.1"/>
    <property type="molecule type" value="Genomic_DNA"/>
</dbReference>
<accession>A0A0N5CR10</accession>